<comment type="caution">
    <text evidence="2">The sequence shown here is derived from an EMBL/GenBank/DDBJ whole genome shotgun (WGS) entry which is preliminary data.</text>
</comment>
<feature type="compositionally biased region" description="Basic and acidic residues" evidence="1">
    <location>
        <begin position="89"/>
        <end position="101"/>
    </location>
</feature>
<feature type="compositionally biased region" description="Low complexity" evidence="1">
    <location>
        <begin position="102"/>
        <end position="112"/>
    </location>
</feature>
<evidence type="ECO:0000256" key="1">
    <source>
        <dbReference type="SAM" id="MobiDB-lite"/>
    </source>
</evidence>
<evidence type="ECO:0000313" key="2">
    <source>
        <dbReference type="EMBL" id="MEM5289522.1"/>
    </source>
</evidence>
<dbReference type="Proteomes" id="UP001494588">
    <property type="component" value="Unassembled WGS sequence"/>
</dbReference>
<proteinExistence type="predicted"/>
<dbReference type="EMBL" id="JAZHGC010000026">
    <property type="protein sequence ID" value="MEM5289522.1"/>
    <property type="molecule type" value="Genomic_DNA"/>
</dbReference>
<gene>
    <name evidence="2" type="ORF">V4C55_27750</name>
</gene>
<evidence type="ECO:0008006" key="4">
    <source>
        <dbReference type="Google" id="ProtNLM"/>
    </source>
</evidence>
<feature type="region of interest" description="Disordered" evidence="1">
    <location>
        <begin position="46"/>
        <end position="130"/>
    </location>
</feature>
<organism evidence="2 3">
    <name type="scientific">Paraburkholderia sabiae</name>
    <dbReference type="NCBI Taxonomy" id="273251"/>
    <lineage>
        <taxon>Bacteria</taxon>
        <taxon>Pseudomonadati</taxon>
        <taxon>Pseudomonadota</taxon>
        <taxon>Betaproteobacteria</taxon>
        <taxon>Burkholderiales</taxon>
        <taxon>Burkholderiaceae</taxon>
        <taxon>Paraburkholderia</taxon>
    </lineage>
</organism>
<keyword evidence="3" id="KW-1185">Reference proteome</keyword>
<accession>A0ABU9QJ90</accession>
<dbReference type="RefSeq" id="WP_201657629.1">
    <property type="nucleotide sequence ID" value="NZ_CAJHCS010000028.1"/>
</dbReference>
<sequence>MNEVTLVKVTLNEATDPDLYAYIMRFDNPRVRAGAIRALARAALSGDRSHSAGDPIPAIELPPVAMPGLTAQYGSRDMQTNAAASKPDLQSHPDPIARRETATTPSTDASSAGNGRRFDTDAIADQFAQF</sequence>
<protein>
    <recommendedName>
        <fullName evidence="4">HEAT repeat domain-containing protein</fullName>
    </recommendedName>
</protein>
<reference evidence="2 3" key="1">
    <citation type="submission" date="2024-01" db="EMBL/GenBank/DDBJ databases">
        <title>The diversity of rhizobia nodulating Mimosa spp. in eleven states of Brazil covering several biomes is determined by host plant, location, and edaphic factors.</title>
        <authorList>
            <person name="Rouws L."/>
            <person name="Barauna A."/>
            <person name="Beukes C."/>
            <person name="De Faria S.M."/>
            <person name="Gross E."/>
            <person name="Dos Reis Junior F.B."/>
            <person name="Simon M."/>
            <person name="Maluk M."/>
            <person name="Odee D.W."/>
            <person name="Kenicer G."/>
            <person name="Young J.P.W."/>
            <person name="Reis V.M."/>
            <person name="Zilli J."/>
            <person name="James E.K."/>
        </authorList>
    </citation>
    <scope>NUCLEOTIDE SEQUENCE [LARGE SCALE GENOMIC DNA]</scope>
    <source>
        <strain evidence="2 3">JPY77</strain>
    </source>
</reference>
<name>A0ABU9QJ90_9BURK</name>
<evidence type="ECO:0000313" key="3">
    <source>
        <dbReference type="Proteomes" id="UP001494588"/>
    </source>
</evidence>